<dbReference type="Pfam" id="PF22486">
    <property type="entry name" value="MATH_2"/>
    <property type="match status" value="2"/>
</dbReference>
<dbReference type="EMBL" id="JBBWWQ010000005">
    <property type="protein sequence ID" value="KAK8946690.1"/>
    <property type="molecule type" value="Genomic_DNA"/>
</dbReference>
<evidence type="ECO:0000313" key="2">
    <source>
        <dbReference type="EMBL" id="KAK8946690.1"/>
    </source>
</evidence>
<dbReference type="InterPro" id="IPR008974">
    <property type="entry name" value="TRAF-like"/>
</dbReference>
<feature type="domain" description="MATH" evidence="1">
    <location>
        <begin position="37"/>
        <end position="164"/>
    </location>
</feature>
<gene>
    <name evidence="2" type="ORF">KSP39_PZI006775</name>
</gene>
<evidence type="ECO:0000259" key="1">
    <source>
        <dbReference type="PROSITE" id="PS50144"/>
    </source>
</evidence>
<protein>
    <recommendedName>
        <fullName evidence="1">MATH domain-containing protein</fullName>
    </recommendedName>
</protein>
<dbReference type="InterPro" id="IPR002083">
    <property type="entry name" value="MATH/TRAF_dom"/>
</dbReference>
<dbReference type="PANTHER" id="PTHR46162">
    <property type="entry name" value="TRAF-LIKE FAMILY PROTEIN"/>
    <property type="match status" value="1"/>
</dbReference>
<proteinExistence type="predicted"/>
<dbReference type="CDD" id="cd00121">
    <property type="entry name" value="MATH"/>
    <property type="match status" value="2"/>
</dbReference>
<evidence type="ECO:0000313" key="3">
    <source>
        <dbReference type="Proteomes" id="UP001418222"/>
    </source>
</evidence>
<feature type="domain" description="MATH" evidence="1">
    <location>
        <begin position="184"/>
        <end position="306"/>
    </location>
</feature>
<sequence length="313" mass="36088">MKNLAFKMLFSNLFPGRKEKKSTNRFASEFTVEDPSTYDFLWTIKSFSKFIGDDEDRLVSGIFESRGYSWKLVMYPNGNIVNGQISLYLMPVKTSSHPSMSMFKVSYELFLFDQNTGGTLSKKGENLGQVHDEMGFRNMIDLKTFKDSSNGYFMKDSCMFSVKILQFVLVQTPIECVHPMELVSHEYSWKIENFSKLDKKSSHDKKFTTGDYLWSLRIIPEKDQNVGLYMLYQGSIHDPCAMKICAEFTLSIIDQIEGNHNKKTYNEVLKCDDLAWGRDDHISLKYFNDPAQGFIVDDTCIIEAKIIVHALVE</sequence>
<organism evidence="2 3">
    <name type="scientific">Platanthera zijinensis</name>
    <dbReference type="NCBI Taxonomy" id="2320716"/>
    <lineage>
        <taxon>Eukaryota</taxon>
        <taxon>Viridiplantae</taxon>
        <taxon>Streptophyta</taxon>
        <taxon>Embryophyta</taxon>
        <taxon>Tracheophyta</taxon>
        <taxon>Spermatophyta</taxon>
        <taxon>Magnoliopsida</taxon>
        <taxon>Liliopsida</taxon>
        <taxon>Asparagales</taxon>
        <taxon>Orchidaceae</taxon>
        <taxon>Orchidoideae</taxon>
        <taxon>Orchideae</taxon>
        <taxon>Orchidinae</taxon>
        <taxon>Platanthera</taxon>
    </lineage>
</organism>
<dbReference type="PROSITE" id="PS50144">
    <property type="entry name" value="MATH"/>
    <property type="match status" value="2"/>
</dbReference>
<dbReference type="AlphaFoldDB" id="A0AAP0BR25"/>
<keyword evidence="3" id="KW-1185">Reference proteome</keyword>
<dbReference type="SUPFAM" id="SSF49599">
    <property type="entry name" value="TRAF domain-like"/>
    <property type="match status" value="2"/>
</dbReference>
<comment type="caution">
    <text evidence="2">The sequence shown here is derived from an EMBL/GenBank/DDBJ whole genome shotgun (WGS) entry which is preliminary data.</text>
</comment>
<reference evidence="2 3" key="1">
    <citation type="journal article" date="2022" name="Nat. Plants">
        <title>Genomes of leafy and leafless Platanthera orchids illuminate the evolution of mycoheterotrophy.</title>
        <authorList>
            <person name="Li M.H."/>
            <person name="Liu K.W."/>
            <person name="Li Z."/>
            <person name="Lu H.C."/>
            <person name="Ye Q.L."/>
            <person name="Zhang D."/>
            <person name="Wang J.Y."/>
            <person name="Li Y.F."/>
            <person name="Zhong Z.M."/>
            <person name="Liu X."/>
            <person name="Yu X."/>
            <person name="Liu D.K."/>
            <person name="Tu X.D."/>
            <person name="Liu B."/>
            <person name="Hao Y."/>
            <person name="Liao X.Y."/>
            <person name="Jiang Y.T."/>
            <person name="Sun W.H."/>
            <person name="Chen J."/>
            <person name="Chen Y.Q."/>
            <person name="Ai Y."/>
            <person name="Zhai J.W."/>
            <person name="Wu S.S."/>
            <person name="Zhou Z."/>
            <person name="Hsiao Y.Y."/>
            <person name="Wu W.L."/>
            <person name="Chen Y.Y."/>
            <person name="Lin Y.F."/>
            <person name="Hsu J.L."/>
            <person name="Li C.Y."/>
            <person name="Wang Z.W."/>
            <person name="Zhao X."/>
            <person name="Zhong W.Y."/>
            <person name="Ma X.K."/>
            <person name="Ma L."/>
            <person name="Huang J."/>
            <person name="Chen G.Z."/>
            <person name="Huang M.Z."/>
            <person name="Huang L."/>
            <person name="Peng D.H."/>
            <person name="Luo Y.B."/>
            <person name="Zou S.Q."/>
            <person name="Chen S.P."/>
            <person name="Lan S."/>
            <person name="Tsai W.C."/>
            <person name="Van de Peer Y."/>
            <person name="Liu Z.J."/>
        </authorList>
    </citation>
    <scope>NUCLEOTIDE SEQUENCE [LARGE SCALE GENOMIC DNA]</scope>
    <source>
        <strain evidence="2">Lor287</strain>
    </source>
</reference>
<dbReference type="PANTHER" id="PTHR46162:SF2">
    <property type="entry name" value="ANKYRIN REPEAT-CONTAINING PROTEIN-RELATED"/>
    <property type="match status" value="1"/>
</dbReference>
<dbReference type="Gene3D" id="2.60.210.10">
    <property type="entry name" value="Apoptosis, Tumor Necrosis Factor Receptor Associated Protein 2, Chain A"/>
    <property type="match status" value="2"/>
</dbReference>
<dbReference type="Proteomes" id="UP001418222">
    <property type="component" value="Unassembled WGS sequence"/>
</dbReference>
<accession>A0AAP0BR25</accession>
<dbReference type="SMART" id="SM00061">
    <property type="entry name" value="MATH"/>
    <property type="match status" value="2"/>
</dbReference>
<name>A0AAP0BR25_9ASPA</name>